<evidence type="ECO:0000313" key="3">
    <source>
        <dbReference type="EMBL" id="CAD7232518.1"/>
    </source>
</evidence>
<evidence type="ECO:0000256" key="1">
    <source>
        <dbReference type="SAM" id="MobiDB-lite"/>
    </source>
</evidence>
<keyword evidence="2" id="KW-0472">Membrane</keyword>
<dbReference type="OrthoDB" id="6371810at2759"/>
<evidence type="ECO:0000256" key="2">
    <source>
        <dbReference type="SAM" id="Phobius"/>
    </source>
</evidence>
<sequence>YGQPQQGSTGYYYYYYPIAEHHGGGGGKKEGKGGKRGGGKRGGGKGGKGGKDKDGGGFMSGIGKGMKKAFDDMMGFFGGGHGGDYSDSTGSGFGSSGFGGNQAYDRTSRGVMDRVMDVGMGVLVVGALAAAAPAVMSMVQALGVPIGVTGRSLRQARDLSYQLYETAKVKIVDNSPDHEDLAKLSETVHAAIENEECLQRFWCQFGKILKKYKYSQKAVSVVDTMMEKYGPTYAVGPVKTVKRSMELGTCEKYKCGSLFRSGKN</sequence>
<feature type="non-terminal residue" evidence="3">
    <location>
        <position position="1"/>
    </location>
</feature>
<feature type="region of interest" description="Disordered" evidence="1">
    <location>
        <begin position="25"/>
        <end position="58"/>
    </location>
</feature>
<gene>
    <name evidence="3" type="ORF">CTOB1V02_LOCUS10353</name>
</gene>
<accession>A0A7R8WP42</accession>
<feature type="transmembrane region" description="Helical" evidence="2">
    <location>
        <begin position="115"/>
        <end position="136"/>
    </location>
</feature>
<organism evidence="3">
    <name type="scientific">Cyprideis torosa</name>
    <dbReference type="NCBI Taxonomy" id="163714"/>
    <lineage>
        <taxon>Eukaryota</taxon>
        <taxon>Metazoa</taxon>
        <taxon>Ecdysozoa</taxon>
        <taxon>Arthropoda</taxon>
        <taxon>Crustacea</taxon>
        <taxon>Oligostraca</taxon>
        <taxon>Ostracoda</taxon>
        <taxon>Podocopa</taxon>
        <taxon>Podocopida</taxon>
        <taxon>Cytherocopina</taxon>
        <taxon>Cytheroidea</taxon>
        <taxon>Cytherideidae</taxon>
        <taxon>Cyprideis</taxon>
    </lineage>
</organism>
<reference evidence="3" key="1">
    <citation type="submission" date="2020-11" db="EMBL/GenBank/DDBJ databases">
        <authorList>
            <person name="Tran Van P."/>
        </authorList>
    </citation>
    <scope>NUCLEOTIDE SEQUENCE</scope>
</reference>
<proteinExistence type="predicted"/>
<dbReference type="AlphaFoldDB" id="A0A7R8WP42"/>
<keyword evidence="2" id="KW-0812">Transmembrane</keyword>
<feature type="compositionally biased region" description="Basic residues" evidence="1">
    <location>
        <begin position="34"/>
        <end position="43"/>
    </location>
</feature>
<name>A0A7R8WP42_9CRUS</name>
<dbReference type="EMBL" id="OB664752">
    <property type="protein sequence ID" value="CAD7232518.1"/>
    <property type="molecule type" value="Genomic_DNA"/>
</dbReference>
<protein>
    <submittedName>
        <fullName evidence="3">Uncharacterized protein</fullName>
    </submittedName>
</protein>
<keyword evidence="2" id="KW-1133">Transmembrane helix</keyword>